<keyword evidence="4" id="KW-1185">Reference proteome</keyword>
<accession>A0AAV8V5W3</accession>
<gene>
    <name evidence="3" type="ORF">NQ315_015163</name>
</gene>
<proteinExistence type="predicted"/>
<dbReference type="PROSITE" id="PS50879">
    <property type="entry name" value="RNASE_H_1"/>
    <property type="match status" value="1"/>
</dbReference>
<feature type="domain" description="RNase H type-1" evidence="2">
    <location>
        <begin position="182"/>
        <end position="312"/>
    </location>
</feature>
<evidence type="ECO:0000256" key="1">
    <source>
        <dbReference type="PROSITE-ProRule" id="PRU00221"/>
    </source>
</evidence>
<dbReference type="PROSITE" id="PS50082">
    <property type="entry name" value="WD_REPEATS_2"/>
    <property type="match status" value="1"/>
</dbReference>
<sequence length="461" mass="50614">VWALTLVKDDQYLVTGCGDTELRVWKLSQRDPSNENKNPVDHLATTLELAMIDDADDPTPATRRLYIRQQLSRLQRMACISVTGAMRTAPTEALEAFLSLPRLHIEAEAGAMRASYRVKQWGQWRGRVQDGGHVSALNQLVERDKLLEAPSDKIPLTYVFKKNYTVEIPSREVWNQDPDALVSHGLVWFTNGSKTLEGTGAGVRGVRPRVGLSFPLGKHASVFQAEVFAISACVSENLKRGYSNQHIQICTDSQAALHALKSPRITSQVVLECTNSLAALGQRNQVRLVWVPGHSGVAGNEEADVLARKGSSDTLTGPEPAIGLPYSYPLGSIDNWTREKCQEDWSRGIGLRQARLLIKGPGAAATRSLVNLNRASISIITGLLTGHGRLNKHLSTIGLSPDSRCRLCGTSDEDSIHVLCHCPRVIVNRHRLFGAGYLAPEDIREVPVDRVLAFARSTGLF</sequence>
<dbReference type="GO" id="GO:0004523">
    <property type="term" value="F:RNA-DNA hybrid ribonuclease activity"/>
    <property type="evidence" value="ECO:0007669"/>
    <property type="project" value="InterPro"/>
</dbReference>
<dbReference type="InterPro" id="IPR012337">
    <property type="entry name" value="RNaseH-like_sf"/>
</dbReference>
<dbReference type="Proteomes" id="UP001159042">
    <property type="component" value="Unassembled WGS sequence"/>
</dbReference>
<dbReference type="InterPro" id="IPR002156">
    <property type="entry name" value="RNaseH_domain"/>
</dbReference>
<feature type="repeat" description="WD" evidence="1">
    <location>
        <begin position="1"/>
        <end position="35"/>
    </location>
</feature>
<dbReference type="Pfam" id="PF00075">
    <property type="entry name" value="RNase_H"/>
    <property type="match status" value="1"/>
</dbReference>
<dbReference type="EMBL" id="JANEYG010000656">
    <property type="protein sequence ID" value="KAJ8909311.1"/>
    <property type="molecule type" value="Genomic_DNA"/>
</dbReference>
<comment type="caution">
    <text evidence="3">The sequence shown here is derived from an EMBL/GenBank/DDBJ whole genome shotgun (WGS) entry which is preliminary data.</text>
</comment>
<evidence type="ECO:0000259" key="2">
    <source>
        <dbReference type="PROSITE" id="PS50879"/>
    </source>
</evidence>
<dbReference type="InterPro" id="IPR001680">
    <property type="entry name" value="WD40_rpt"/>
</dbReference>
<dbReference type="SUPFAM" id="SSF53098">
    <property type="entry name" value="Ribonuclease H-like"/>
    <property type="match status" value="1"/>
</dbReference>
<dbReference type="CDD" id="cd09276">
    <property type="entry name" value="Rnase_HI_RT_non_LTR"/>
    <property type="match status" value="1"/>
</dbReference>
<dbReference type="Gene3D" id="3.30.420.10">
    <property type="entry name" value="Ribonuclease H-like superfamily/Ribonuclease H"/>
    <property type="match status" value="1"/>
</dbReference>
<name>A0AAV8V5W3_9CUCU</name>
<keyword evidence="1" id="KW-0853">WD repeat</keyword>
<protein>
    <recommendedName>
        <fullName evidence="2">RNase H type-1 domain-containing protein</fullName>
    </recommendedName>
</protein>
<dbReference type="AlphaFoldDB" id="A0AAV8V5W3"/>
<organism evidence="3 4">
    <name type="scientific">Exocentrus adspersus</name>
    <dbReference type="NCBI Taxonomy" id="1586481"/>
    <lineage>
        <taxon>Eukaryota</taxon>
        <taxon>Metazoa</taxon>
        <taxon>Ecdysozoa</taxon>
        <taxon>Arthropoda</taxon>
        <taxon>Hexapoda</taxon>
        <taxon>Insecta</taxon>
        <taxon>Pterygota</taxon>
        <taxon>Neoptera</taxon>
        <taxon>Endopterygota</taxon>
        <taxon>Coleoptera</taxon>
        <taxon>Polyphaga</taxon>
        <taxon>Cucujiformia</taxon>
        <taxon>Chrysomeloidea</taxon>
        <taxon>Cerambycidae</taxon>
        <taxon>Lamiinae</taxon>
        <taxon>Acanthocinini</taxon>
        <taxon>Exocentrus</taxon>
    </lineage>
</organism>
<dbReference type="GO" id="GO:0003676">
    <property type="term" value="F:nucleic acid binding"/>
    <property type="evidence" value="ECO:0007669"/>
    <property type="project" value="InterPro"/>
</dbReference>
<dbReference type="InterPro" id="IPR036397">
    <property type="entry name" value="RNaseH_sf"/>
</dbReference>
<evidence type="ECO:0000313" key="3">
    <source>
        <dbReference type="EMBL" id="KAJ8909311.1"/>
    </source>
</evidence>
<feature type="non-terminal residue" evidence="3">
    <location>
        <position position="1"/>
    </location>
</feature>
<reference evidence="3 4" key="1">
    <citation type="journal article" date="2023" name="Insect Mol. Biol.">
        <title>Genome sequencing provides insights into the evolution of gene families encoding plant cell wall-degrading enzymes in longhorned beetles.</title>
        <authorList>
            <person name="Shin N.R."/>
            <person name="Okamura Y."/>
            <person name="Kirsch R."/>
            <person name="Pauchet Y."/>
        </authorList>
    </citation>
    <scope>NUCLEOTIDE SEQUENCE [LARGE SCALE GENOMIC DNA]</scope>
    <source>
        <strain evidence="3">EAD_L_NR</strain>
    </source>
</reference>
<evidence type="ECO:0000313" key="4">
    <source>
        <dbReference type="Proteomes" id="UP001159042"/>
    </source>
</evidence>